<dbReference type="EMBL" id="CAJQUM010000001">
    <property type="protein sequence ID" value="CAG4883001.1"/>
    <property type="molecule type" value="Genomic_DNA"/>
</dbReference>
<reference evidence="1" key="1">
    <citation type="submission" date="2021-04" db="EMBL/GenBank/DDBJ databases">
        <authorList>
            <person name="Hornung B."/>
        </authorList>
    </citation>
    <scope>NUCLEOTIDE SEQUENCE</scope>
    <source>
        <strain evidence="1">G5G6</strain>
    </source>
</reference>
<gene>
    <name evidence="1" type="ORF">GTOL_10883</name>
</gene>
<comment type="caution">
    <text evidence="1">The sequence shown here is derived from an EMBL/GenBank/DDBJ whole genome shotgun (WGS) entry which is preliminary data.</text>
</comment>
<proteinExistence type="predicted"/>
<keyword evidence="2" id="KW-1185">Reference proteome</keyword>
<accession>A0A916NH71</accession>
<dbReference type="RefSeq" id="WP_220635012.1">
    <property type="nucleotide sequence ID" value="NZ_CAJQUM010000001.1"/>
</dbReference>
<name>A0A916NH71_9PROT</name>
<organism evidence="1 2">
    <name type="scientific">Georgfuchsia toluolica</name>
    <dbReference type="NCBI Taxonomy" id="424218"/>
    <lineage>
        <taxon>Bacteria</taxon>
        <taxon>Pseudomonadati</taxon>
        <taxon>Pseudomonadota</taxon>
        <taxon>Betaproteobacteria</taxon>
        <taxon>Nitrosomonadales</taxon>
        <taxon>Sterolibacteriaceae</taxon>
        <taxon>Georgfuchsia</taxon>
    </lineage>
</organism>
<protein>
    <submittedName>
        <fullName evidence="1">Uncharacterized protein</fullName>
    </submittedName>
</protein>
<dbReference type="Proteomes" id="UP000742786">
    <property type="component" value="Unassembled WGS sequence"/>
</dbReference>
<evidence type="ECO:0000313" key="1">
    <source>
        <dbReference type="EMBL" id="CAG4883001.1"/>
    </source>
</evidence>
<evidence type="ECO:0000313" key="2">
    <source>
        <dbReference type="Proteomes" id="UP000742786"/>
    </source>
</evidence>
<dbReference type="AlphaFoldDB" id="A0A916NH71"/>
<sequence>MAERLALLKKHLPPFLVEHPEMYSLLSKGIHELSEEDCLAHFDTLRIGIELILDGKLERKERESKVRYAKVALAKAIGDTKA</sequence>